<evidence type="ECO:0000313" key="3">
    <source>
        <dbReference type="Proteomes" id="UP000630528"/>
    </source>
</evidence>
<gene>
    <name evidence="2" type="ORF">JJB11_03615</name>
</gene>
<dbReference type="Proteomes" id="UP000630528">
    <property type="component" value="Unassembled WGS sequence"/>
</dbReference>
<feature type="region of interest" description="Disordered" evidence="1">
    <location>
        <begin position="1"/>
        <end position="21"/>
    </location>
</feature>
<reference evidence="2" key="2">
    <citation type="submission" date="2021-01" db="EMBL/GenBank/DDBJ databases">
        <authorList>
            <person name="Kang M."/>
        </authorList>
    </citation>
    <scope>NUCLEOTIDE SEQUENCE</scope>
    <source>
        <strain evidence="2">KACC 17527</strain>
    </source>
</reference>
<organism evidence="2 3">
    <name type="scientific">Ramlibacter ginsenosidimutans</name>
    <dbReference type="NCBI Taxonomy" id="502333"/>
    <lineage>
        <taxon>Bacteria</taxon>
        <taxon>Pseudomonadati</taxon>
        <taxon>Pseudomonadota</taxon>
        <taxon>Betaproteobacteria</taxon>
        <taxon>Burkholderiales</taxon>
        <taxon>Comamonadaceae</taxon>
        <taxon>Ramlibacter</taxon>
    </lineage>
</organism>
<protein>
    <recommendedName>
        <fullName evidence="4">Cellulose-binding protein</fullName>
    </recommendedName>
</protein>
<evidence type="ECO:0000313" key="2">
    <source>
        <dbReference type="EMBL" id="MBK6005169.1"/>
    </source>
</evidence>
<evidence type="ECO:0000256" key="1">
    <source>
        <dbReference type="SAM" id="MobiDB-lite"/>
    </source>
</evidence>
<dbReference type="RefSeq" id="WP_201166521.1">
    <property type="nucleotide sequence ID" value="NZ_JAEPWM010000001.1"/>
</dbReference>
<accession>A0A934TPU9</accession>
<keyword evidence="3" id="KW-1185">Reference proteome</keyword>
<feature type="compositionally biased region" description="Polar residues" evidence="1">
    <location>
        <begin position="1"/>
        <end position="10"/>
    </location>
</feature>
<sequence length="621" mass="67825">MKTQSGTFPHTPNDHGGSGRIRLSRELPSARARLVDLALRRAGCSVEMLRTRLRATLRVGGSIAFLAVTFASDAAPVAAVQSPAARTVELGVNLEGINDWSRLSPFVDLMKNSRRWGSPTAPWIHDVHTDALGWPTEDAGVVVRVVSGDPGDPLPQHRHLAKGVFRLLFTGRATVRSVGSAGVVVRNVAHDPRTNRSTAEVVVGENADRLMLSFEGTNGGIRDVQLLPADSPPGQTFSADFRAAVAPFGTLRFMDFLRTNGNPVHQWSERTTPSAASQADEKGGAYEYAIQIANELGKDIWINIPFGADDDFVRQLATLLNTSLAPGRVVYVEYSNELWNYAFSQSGLNIEAAMAEAIAGDTPLTAGTQCTRALFNTTSGDCNKWWAGLFRVGKRTVRIARIFSEVFGPGALNKRVRVVYATQFANPAIAEQVLRNIAKFRGRPADFIYGVAGAPYFALDEQLARSPHLNVDNIHASLQHSLEAQVLPYFAPGTMRWGKFVKGAAYRGGNHENPSLKALADYYGIRSLAYEAGPDMRQENVSLPAKFAANLDHRMGEELGEMLAQWYGCGNGLFMYFNLTGGYGRFGYWGLTNNAQDLTTAKYRAVAEAARRVPGDYRICR</sequence>
<evidence type="ECO:0008006" key="4">
    <source>
        <dbReference type="Google" id="ProtNLM"/>
    </source>
</evidence>
<comment type="caution">
    <text evidence="2">The sequence shown here is derived from an EMBL/GenBank/DDBJ whole genome shotgun (WGS) entry which is preliminary data.</text>
</comment>
<reference evidence="2" key="1">
    <citation type="journal article" date="2012" name="J. Microbiol. Biotechnol.">
        <title>Ramlibacter ginsenosidimutans sp. nov., with ginsenoside-converting activity.</title>
        <authorList>
            <person name="Wang L."/>
            <person name="An D.S."/>
            <person name="Kim S.G."/>
            <person name="Jin F.X."/>
            <person name="Kim S.C."/>
            <person name="Lee S.T."/>
            <person name="Im W.T."/>
        </authorList>
    </citation>
    <scope>NUCLEOTIDE SEQUENCE</scope>
    <source>
        <strain evidence="2">KACC 17527</strain>
    </source>
</reference>
<dbReference type="AlphaFoldDB" id="A0A934TPU9"/>
<dbReference type="EMBL" id="JAEPWM010000001">
    <property type="protein sequence ID" value="MBK6005169.1"/>
    <property type="molecule type" value="Genomic_DNA"/>
</dbReference>
<proteinExistence type="predicted"/>
<name>A0A934TPU9_9BURK</name>